<keyword evidence="5" id="KW-1185">Reference proteome</keyword>
<dbReference type="RefSeq" id="WP_349245389.1">
    <property type="nucleotide sequence ID" value="NZ_JASCXX010000015.1"/>
</dbReference>
<comment type="function">
    <text evidence="3">Catalyzes the formation of 4-diphosphocytidyl-2-C-methyl-D-erythritol from CTP and 2-C-methyl-D-erythritol 4-phosphate (MEP).</text>
</comment>
<gene>
    <name evidence="3 4" type="primary">ispD</name>
    <name evidence="4" type="ORF">QJ522_13060</name>
</gene>
<feature type="site" description="Positions MEP for the nucleophilic attack" evidence="3">
    <location>
        <position position="155"/>
    </location>
</feature>
<comment type="caution">
    <text evidence="4">The sequence shown here is derived from an EMBL/GenBank/DDBJ whole genome shotgun (WGS) entry which is preliminary data.</text>
</comment>
<keyword evidence="3" id="KW-0414">Isoprene biosynthesis</keyword>
<keyword evidence="1 3" id="KW-0808">Transferase</keyword>
<dbReference type="NCBIfam" id="TIGR00453">
    <property type="entry name" value="ispD"/>
    <property type="match status" value="1"/>
</dbReference>
<evidence type="ECO:0000313" key="4">
    <source>
        <dbReference type="EMBL" id="MDI6449981.1"/>
    </source>
</evidence>
<dbReference type="Pfam" id="PF01128">
    <property type="entry name" value="IspD"/>
    <property type="match status" value="1"/>
</dbReference>
<feature type="site" description="Positions MEP for the nucleophilic attack" evidence="3">
    <location>
        <position position="212"/>
    </location>
</feature>
<dbReference type="InterPro" id="IPR001228">
    <property type="entry name" value="IspD"/>
</dbReference>
<name>A0AAW6U1K0_9BACT</name>
<evidence type="ECO:0000256" key="3">
    <source>
        <dbReference type="HAMAP-Rule" id="MF_00108"/>
    </source>
</evidence>
<dbReference type="EC" id="2.7.7.60" evidence="3"/>
<dbReference type="EMBL" id="JASCXX010000015">
    <property type="protein sequence ID" value="MDI6449981.1"/>
    <property type="molecule type" value="Genomic_DNA"/>
</dbReference>
<dbReference type="Proteomes" id="UP001431776">
    <property type="component" value="Unassembled WGS sequence"/>
</dbReference>
<evidence type="ECO:0000256" key="1">
    <source>
        <dbReference type="ARBA" id="ARBA00022679"/>
    </source>
</evidence>
<dbReference type="GO" id="GO:0019288">
    <property type="term" value="P:isopentenyl diphosphate biosynthetic process, methylerythritol 4-phosphate pathway"/>
    <property type="evidence" value="ECO:0007669"/>
    <property type="project" value="UniProtKB-UniRule"/>
</dbReference>
<dbReference type="AlphaFoldDB" id="A0AAW6U1K0"/>
<comment type="catalytic activity">
    <reaction evidence="3">
        <text>2-C-methyl-D-erythritol 4-phosphate + CTP + H(+) = 4-CDP-2-C-methyl-D-erythritol + diphosphate</text>
        <dbReference type="Rhea" id="RHEA:13429"/>
        <dbReference type="ChEBI" id="CHEBI:15378"/>
        <dbReference type="ChEBI" id="CHEBI:33019"/>
        <dbReference type="ChEBI" id="CHEBI:37563"/>
        <dbReference type="ChEBI" id="CHEBI:57823"/>
        <dbReference type="ChEBI" id="CHEBI:58262"/>
        <dbReference type="EC" id="2.7.7.60"/>
    </reaction>
</comment>
<reference evidence="4" key="1">
    <citation type="submission" date="2023-05" db="EMBL/GenBank/DDBJ databases">
        <title>Anaerotaeda fermentans gen. nov., sp. nov., a novel anaerobic planctomycete of the new family within the order Sedimentisphaerales isolated from Taman Peninsula, Russia.</title>
        <authorList>
            <person name="Khomyakova M.A."/>
            <person name="Merkel A.Y."/>
            <person name="Slobodkin A.I."/>
        </authorList>
    </citation>
    <scope>NUCLEOTIDE SEQUENCE</scope>
    <source>
        <strain evidence="4">M17dextr</strain>
    </source>
</reference>
<evidence type="ECO:0000256" key="2">
    <source>
        <dbReference type="ARBA" id="ARBA00022695"/>
    </source>
</evidence>
<feature type="site" description="Transition state stabilizer" evidence="3">
    <location>
        <position position="24"/>
    </location>
</feature>
<dbReference type="HAMAP" id="MF_00108">
    <property type="entry name" value="IspD"/>
    <property type="match status" value="1"/>
</dbReference>
<sequence>MPKNVAAIVCAAGPGTRFGGKRKKQFVDVNGRAVFVRSIELFANRDDVRQVLLGISKEDEEIVDVKWGANLKFFGVKTFFGGGERFDTIRTALELLGDDIDLIAVHDACRCCATEQLVSEVIAAAARSGAAIPACPVTATLKEAKDGVIARTVDRANLVEAQTPQVFEAALLRKAYDNLANLDPAQVTDDAFLVEALGHEVSIVRTDSSNIKITVPSDVPIAEAILKSRPKPKPEGPIGPYIEAQW</sequence>
<feature type="site" description="Transition state stabilizer" evidence="3">
    <location>
        <position position="17"/>
    </location>
</feature>
<organism evidence="4 5">
    <name type="scientific">Anaerobaca lacustris</name>
    <dbReference type="NCBI Taxonomy" id="3044600"/>
    <lineage>
        <taxon>Bacteria</taxon>
        <taxon>Pseudomonadati</taxon>
        <taxon>Planctomycetota</taxon>
        <taxon>Phycisphaerae</taxon>
        <taxon>Sedimentisphaerales</taxon>
        <taxon>Anaerobacaceae</taxon>
        <taxon>Anaerobaca</taxon>
    </lineage>
</organism>
<dbReference type="CDD" id="cd02516">
    <property type="entry name" value="CDP-ME_synthetase"/>
    <property type="match status" value="1"/>
</dbReference>
<keyword evidence="2 3" id="KW-0548">Nucleotidyltransferase</keyword>
<comment type="pathway">
    <text evidence="3">Isoprenoid biosynthesis; isopentenyl diphosphate biosynthesis via DXP pathway; isopentenyl diphosphate from 1-deoxy-D-xylulose 5-phosphate: step 2/6.</text>
</comment>
<dbReference type="PANTHER" id="PTHR32125:SF4">
    <property type="entry name" value="2-C-METHYL-D-ERYTHRITOL 4-PHOSPHATE CYTIDYLYLTRANSFERASE, CHLOROPLASTIC"/>
    <property type="match status" value="1"/>
</dbReference>
<proteinExistence type="inferred from homology"/>
<dbReference type="InterPro" id="IPR050088">
    <property type="entry name" value="IspD/TarI_cytidylyltransf_bact"/>
</dbReference>
<dbReference type="InterPro" id="IPR029044">
    <property type="entry name" value="Nucleotide-diphossugar_trans"/>
</dbReference>
<dbReference type="FunFam" id="3.90.550.10:FF:000003">
    <property type="entry name" value="2-C-methyl-D-erythritol 4-phosphate cytidylyltransferase"/>
    <property type="match status" value="1"/>
</dbReference>
<dbReference type="GO" id="GO:0050518">
    <property type="term" value="F:2-C-methyl-D-erythritol 4-phosphate cytidylyltransferase activity"/>
    <property type="evidence" value="ECO:0007669"/>
    <property type="project" value="UniProtKB-UniRule"/>
</dbReference>
<dbReference type="PANTHER" id="PTHR32125">
    <property type="entry name" value="2-C-METHYL-D-ERYTHRITOL 4-PHOSPHATE CYTIDYLYLTRANSFERASE, CHLOROPLASTIC"/>
    <property type="match status" value="1"/>
</dbReference>
<accession>A0AAW6U1K0</accession>
<protein>
    <recommendedName>
        <fullName evidence="3">2-C-methyl-D-erythritol 4-phosphate cytidylyltransferase</fullName>
        <ecNumber evidence="3">2.7.7.60</ecNumber>
    </recommendedName>
    <alternativeName>
        <fullName evidence="3">4-diphosphocytidyl-2C-methyl-D-erythritol synthase</fullName>
    </alternativeName>
    <alternativeName>
        <fullName evidence="3">MEP cytidylyltransferase</fullName>
        <shortName evidence="3">MCT</shortName>
    </alternativeName>
</protein>
<dbReference type="InterPro" id="IPR034683">
    <property type="entry name" value="IspD/TarI"/>
</dbReference>
<evidence type="ECO:0000313" key="5">
    <source>
        <dbReference type="Proteomes" id="UP001431776"/>
    </source>
</evidence>
<comment type="similarity">
    <text evidence="3">Belongs to the IspD/TarI cytidylyltransferase family. IspD subfamily.</text>
</comment>
<dbReference type="Gene3D" id="3.90.550.10">
    <property type="entry name" value="Spore Coat Polysaccharide Biosynthesis Protein SpsA, Chain A"/>
    <property type="match status" value="1"/>
</dbReference>
<dbReference type="SUPFAM" id="SSF53448">
    <property type="entry name" value="Nucleotide-diphospho-sugar transferases"/>
    <property type="match status" value="1"/>
</dbReference>